<dbReference type="InParanoid" id="E4XU94"/>
<dbReference type="Proteomes" id="UP000001307">
    <property type="component" value="Unassembled WGS sequence"/>
</dbReference>
<dbReference type="OrthoDB" id="10304534at2759"/>
<dbReference type="InterPro" id="IPR015943">
    <property type="entry name" value="WD40/YVTN_repeat-like_dom_sf"/>
</dbReference>
<dbReference type="InterPro" id="IPR001680">
    <property type="entry name" value="WD40_rpt"/>
</dbReference>
<dbReference type="EMBL" id="FN653174">
    <property type="protein sequence ID" value="CBY13291.1"/>
    <property type="molecule type" value="Genomic_DNA"/>
</dbReference>
<protein>
    <submittedName>
        <fullName evidence="2">Uncharacterized protein</fullName>
    </submittedName>
</protein>
<keyword evidence="1" id="KW-0853">WD repeat</keyword>
<gene>
    <name evidence="2" type="ORF">GSOID_T00004074001</name>
</gene>
<sequence length="365" mass="41187">MFSTESKIGGTIRSEWNVAKEKANARVQTSKIKTKDAKNNSVKLKNSSTSTEFNVELQPNKYPDEDVTNFLLSVYNRVSSQLEANIRSASKVSRLTVERSMLEKDISLEFEFKPVVTAIGSGSTVISVFSDVLCYWNLTKSTVNVDLPDKIVPCPSAPRVLKTCPAYPELLLVGFNNGDVRVLANDDWGICQHCHRSPVRALDWSKSNAQLVLSADFDSVVGIWRYSKSKHRIELKSKIRTIDNFGCPLAISIENEFVLFAYDTNFLAMFHFPENPLKALKPKLEMKKVFKRGFELPFTAHIALSLRYLPSIQELAVADGNGIIKLYGPLKDNLKELRKYDSVSPIDIFGKILAFKDYKVDVLRY</sequence>
<dbReference type="AlphaFoldDB" id="E4XU94"/>
<feature type="repeat" description="WD" evidence="1">
    <location>
        <begin position="192"/>
        <end position="234"/>
    </location>
</feature>
<dbReference type="SMART" id="SM00320">
    <property type="entry name" value="WD40"/>
    <property type="match status" value="2"/>
</dbReference>
<evidence type="ECO:0000313" key="3">
    <source>
        <dbReference type="Proteomes" id="UP000001307"/>
    </source>
</evidence>
<reference evidence="2 3" key="1">
    <citation type="journal article" date="2010" name="Science">
        <title>Plasticity of animal genome architecture unmasked by rapid evolution of a pelagic tunicate.</title>
        <authorList>
            <person name="Denoeud F."/>
            <person name="Henriet S."/>
            <person name="Mungpakdee S."/>
            <person name="Aury J.M."/>
            <person name="Da Silva C."/>
            <person name="Brinkmann H."/>
            <person name="Mikhaleva J."/>
            <person name="Olsen L.C."/>
            <person name="Jubin C."/>
            <person name="Canestro C."/>
            <person name="Bouquet J.M."/>
            <person name="Danks G."/>
            <person name="Poulain J."/>
            <person name="Campsteijn C."/>
            <person name="Adamski M."/>
            <person name="Cross I."/>
            <person name="Yadetie F."/>
            <person name="Muffato M."/>
            <person name="Louis A."/>
            <person name="Butcher S."/>
            <person name="Tsagkogeorga G."/>
            <person name="Konrad A."/>
            <person name="Singh S."/>
            <person name="Jensen M.F."/>
            <person name="Cong E.H."/>
            <person name="Eikeseth-Otteraa H."/>
            <person name="Noel B."/>
            <person name="Anthouard V."/>
            <person name="Porcel B.M."/>
            <person name="Kachouri-Lafond R."/>
            <person name="Nishino A."/>
            <person name="Ugolini M."/>
            <person name="Chourrout P."/>
            <person name="Nishida H."/>
            <person name="Aasland R."/>
            <person name="Huzurbazar S."/>
            <person name="Westhof E."/>
            <person name="Delsuc F."/>
            <person name="Lehrach H."/>
            <person name="Reinhardt R."/>
            <person name="Weissenbach J."/>
            <person name="Roy S.W."/>
            <person name="Artiguenave F."/>
            <person name="Postlethwait J.H."/>
            <person name="Manak J.R."/>
            <person name="Thompson E.M."/>
            <person name="Jaillon O."/>
            <person name="Du Pasquier L."/>
            <person name="Boudinot P."/>
            <person name="Liberles D.A."/>
            <person name="Volff J.N."/>
            <person name="Philippe H."/>
            <person name="Lenhard B."/>
            <person name="Roest Crollius H."/>
            <person name="Wincker P."/>
            <person name="Chourrout D."/>
        </authorList>
    </citation>
    <scope>NUCLEOTIDE SEQUENCE [LARGE SCALE GENOMIC DNA]</scope>
</reference>
<dbReference type="PROSITE" id="PS50082">
    <property type="entry name" value="WD_REPEATS_2"/>
    <property type="match status" value="1"/>
</dbReference>
<accession>E4XU94</accession>
<organism evidence="2 3">
    <name type="scientific">Oikopleura dioica</name>
    <name type="common">Tunicate</name>
    <dbReference type="NCBI Taxonomy" id="34765"/>
    <lineage>
        <taxon>Eukaryota</taxon>
        <taxon>Metazoa</taxon>
        <taxon>Chordata</taxon>
        <taxon>Tunicata</taxon>
        <taxon>Appendicularia</taxon>
        <taxon>Copelata</taxon>
        <taxon>Oikopleuridae</taxon>
        <taxon>Oikopleura</taxon>
    </lineage>
</organism>
<dbReference type="Gene3D" id="2.130.10.10">
    <property type="entry name" value="YVTN repeat-like/Quinoprotein amine dehydrogenase"/>
    <property type="match status" value="1"/>
</dbReference>
<dbReference type="SUPFAM" id="SSF50978">
    <property type="entry name" value="WD40 repeat-like"/>
    <property type="match status" value="1"/>
</dbReference>
<evidence type="ECO:0000256" key="1">
    <source>
        <dbReference type="PROSITE-ProRule" id="PRU00221"/>
    </source>
</evidence>
<keyword evidence="3" id="KW-1185">Reference proteome</keyword>
<dbReference type="InterPro" id="IPR036322">
    <property type="entry name" value="WD40_repeat_dom_sf"/>
</dbReference>
<proteinExistence type="predicted"/>
<evidence type="ECO:0000313" key="2">
    <source>
        <dbReference type="EMBL" id="CBY13291.1"/>
    </source>
</evidence>
<name>E4XU94_OIKDI</name>